<dbReference type="InterPro" id="IPR017850">
    <property type="entry name" value="Alkaline_phosphatase_core_sf"/>
</dbReference>
<feature type="transmembrane region" description="Helical" evidence="1">
    <location>
        <begin position="78"/>
        <end position="101"/>
    </location>
</feature>
<keyword evidence="1" id="KW-0472">Membrane</keyword>
<dbReference type="PANTHER" id="PTHR10151:SF114">
    <property type="entry name" value="ECTONUCLEOTIDE PYROPHOSPHATASE_PHOSPHODIESTERASE C27A7.3"/>
    <property type="match status" value="1"/>
</dbReference>
<keyword evidence="1" id="KW-1133">Transmembrane helix</keyword>
<evidence type="ECO:0008006" key="4">
    <source>
        <dbReference type="Google" id="ProtNLM"/>
    </source>
</evidence>
<accession>A0A016W3W8</accession>
<keyword evidence="3" id="KW-1185">Reference proteome</keyword>
<sequence length="557" mass="63033">MSLHVEEEYNKLLRGRSAVKNCPPATMRSSSFVHGTDEVTPMVTTEGSVRNNGAILSVSSFSPEKGRQDVSAARFRHLYILVAILLVMVLIGVIVTAVVAVRLGHMEKQVERAQAQLPRNVKEALDNFKLPMTWQFLPQSTAPPNVPPIQAEVHEPQPQPKEQQQYQRTKECRTECLRKDISKPPLVILSLDGFAREYLDRFTVGALEYMTKCGATAERVYPPFPSRTFPSHYTMVTGLYPESHGIVDNNIFDPSISDKMESMKRGNVDAFYLGDPIWNIYKRSGGRAACLYWPGCAFNISGLRPDISPPYNKDLPFRNRFDMIVDWLLMPPETCPGLITAYLDQPDSAGHYQIDDKDIEFQLAILDTNLRYLMDRLDDKGLLGCINLVIVSDHGMQKTNNTHYFSNIIKDPGIIPASGVIGRIHKHRSPAPVDELMKPFECERGNRWKVYQRSTMPTRKHYQKSQRVGDVIVEGMLGTSFYRSPADDWFLKGDHGYDYLRSPMQTVFFAMGPSIKKGVVLPAVQNIEYLNLWIGERIICQNLVTKPLHAQKTGQQA</sequence>
<dbReference type="AlphaFoldDB" id="A0A016W3W8"/>
<evidence type="ECO:0000256" key="1">
    <source>
        <dbReference type="SAM" id="Phobius"/>
    </source>
</evidence>
<dbReference type="PANTHER" id="PTHR10151">
    <property type="entry name" value="ECTONUCLEOTIDE PYROPHOSPHATASE/PHOSPHODIESTERASE"/>
    <property type="match status" value="1"/>
</dbReference>
<evidence type="ECO:0000313" key="3">
    <source>
        <dbReference type="Proteomes" id="UP000024635"/>
    </source>
</evidence>
<evidence type="ECO:0000313" key="2">
    <source>
        <dbReference type="EMBL" id="EYC34519.1"/>
    </source>
</evidence>
<dbReference type="Pfam" id="PF01663">
    <property type="entry name" value="Phosphodiest"/>
    <property type="match status" value="1"/>
</dbReference>
<dbReference type="SUPFAM" id="SSF53649">
    <property type="entry name" value="Alkaline phosphatase-like"/>
    <property type="match status" value="1"/>
</dbReference>
<dbReference type="EMBL" id="JARK01001337">
    <property type="protein sequence ID" value="EYC34519.1"/>
    <property type="molecule type" value="Genomic_DNA"/>
</dbReference>
<dbReference type="CDD" id="cd16018">
    <property type="entry name" value="Enpp"/>
    <property type="match status" value="1"/>
</dbReference>
<dbReference type="Gene3D" id="3.30.1360.180">
    <property type="match status" value="1"/>
</dbReference>
<dbReference type="GO" id="GO:0055120">
    <property type="term" value="C:striated muscle dense body"/>
    <property type="evidence" value="ECO:0007669"/>
    <property type="project" value="TreeGrafter"/>
</dbReference>
<name>A0A016W3W8_9BILA</name>
<dbReference type="InterPro" id="IPR002591">
    <property type="entry name" value="Phosphodiest/P_Trfase"/>
</dbReference>
<dbReference type="GO" id="GO:0031674">
    <property type="term" value="C:I band"/>
    <property type="evidence" value="ECO:0007669"/>
    <property type="project" value="TreeGrafter"/>
</dbReference>
<dbReference type="OrthoDB" id="415411at2759"/>
<dbReference type="Proteomes" id="UP000024635">
    <property type="component" value="Unassembled WGS sequence"/>
</dbReference>
<dbReference type="Gene3D" id="3.40.720.10">
    <property type="entry name" value="Alkaline Phosphatase, subunit A"/>
    <property type="match status" value="1"/>
</dbReference>
<reference evidence="3" key="1">
    <citation type="journal article" date="2015" name="Nat. Genet.">
        <title>The genome and transcriptome of the zoonotic hookworm Ancylostoma ceylanicum identify infection-specific gene families.</title>
        <authorList>
            <person name="Schwarz E.M."/>
            <person name="Hu Y."/>
            <person name="Antoshechkin I."/>
            <person name="Miller M.M."/>
            <person name="Sternberg P.W."/>
            <person name="Aroian R.V."/>
        </authorList>
    </citation>
    <scope>NUCLEOTIDE SEQUENCE</scope>
    <source>
        <strain evidence="3">HY135</strain>
    </source>
</reference>
<protein>
    <recommendedName>
        <fullName evidence="4">Type I phosphodiesterase / nucleotide pyrophosphatase</fullName>
    </recommendedName>
</protein>
<organism evidence="2 3">
    <name type="scientific">Ancylostoma ceylanicum</name>
    <dbReference type="NCBI Taxonomy" id="53326"/>
    <lineage>
        <taxon>Eukaryota</taxon>
        <taxon>Metazoa</taxon>
        <taxon>Ecdysozoa</taxon>
        <taxon>Nematoda</taxon>
        <taxon>Chromadorea</taxon>
        <taxon>Rhabditida</taxon>
        <taxon>Rhabditina</taxon>
        <taxon>Rhabditomorpha</taxon>
        <taxon>Strongyloidea</taxon>
        <taxon>Ancylostomatidae</taxon>
        <taxon>Ancylostomatinae</taxon>
        <taxon>Ancylostoma</taxon>
    </lineage>
</organism>
<comment type="caution">
    <text evidence="2">The sequence shown here is derived from an EMBL/GenBank/DDBJ whole genome shotgun (WGS) entry which is preliminary data.</text>
</comment>
<keyword evidence="1" id="KW-0812">Transmembrane</keyword>
<proteinExistence type="predicted"/>
<gene>
    <name evidence="2" type="primary">Acey_s0001.g450</name>
    <name evidence="2" type="ORF">Y032_0001g450</name>
</gene>
<dbReference type="GO" id="GO:0016529">
    <property type="term" value="C:sarcoplasmic reticulum"/>
    <property type="evidence" value="ECO:0007669"/>
    <property type="project" value="TreeGrafter"/>
</dbReference>